<keyword evidence="3" id="KW-1185">Reference proteome</keyword>
<dbReference type="Proteomes" id="UP000286134">
    <property type="component" value="Unassembled WGS sequence"/>
</dbReference>
<feature type="region of interest" description="Disordered" evidence="1">
    <location>
        <begin position="590"/>
        <end position="609"/>
    </location>
</feature>
<feature type="compositionally biased region" description="Low complexity" evidence="1">
    <location>
        <begin position="495"/>
        <end position="508"/>
    </location>
</feature>
<feature type="compositionally biased region" description="Polar residues" evidence="1">
    <location>
        <begin position="521"/>
        <end position="550"/>
    </location>
</feature>
<evidence type="ECO:0000313" key="2">
    <source>
        <dbReference type="EMBL" id="RKF64083.1"/>
    </source>
</evidence>
<organism evidence="2 3">
    <name type="scientific">Erysiphe neolycopersici</name>
    <dbReference type="NCBI Taxonomy" id="212602"/>
    <lineage>
        <taxon>Eukaryota</taxon>
        <taxon>Fungi</taxon>
        <taxon>Dikarya</taxon>
        <taxon>Ascomycota</taxon>
        <taxon>Pezizomycotina</taxon>
        <taxon>Leotiomycetes</taxon>
        <taxon>Erysiphales</taxon>
        <taxon>Erysiphaceae</taxon>
        <taxon>Erysiphe</taxon>
    </lineage>
</organism>
<evidence type="ECO:0000313" key="3">
    <source>
        <dbReference type="Proteomes" id="UP000286134"/>
    </source>
</evidence>
<sequence length="674" mass="74005">MGSPPAVIIVVRHGARLDAADPQWHLTSPTPYDPPLTYGGWCQSKVLGARISSILQNRESDEDNQNAIPGALEKRGRGKRQYKIVIHTSPFLRCVQTSIGISAGLAQNLKTQTPPTKHGITSHKIRPMHSSPLIRPTIMESSALSSIPEPVVVLDKNKLSDHHLNIRCTLRVDSFLGEWLTPDYFDSITPPPGSMNMIVAAKADLLRREDYSNLKQTIDPKANQPFPGGWGNPDTSSIWGSESNKSNEKSSFLSMSSLDAALPSRERVTNRERTSSLIISGSYGNRHRGNAVQVEPPSAQGAHGFYQPPVPSYAISKSNPIPPGFVSHARDACVEVDYQWDSMREPQAWGKGGEYGEEWSSMHKRFRAGLQKLVAWYRKSDGLNKNVNRNRSNSLRIFSPEEEAANENTDLVVILVTHGAGCNALIGALTNQPVLLDVGIASLTMAVLKPTPISTIKESPFETYDPHLVSSSDKSHSLSDIYDVKIIANSEHLRSSTNSTPSSSRAPSVTGLSGSRDPKSNFGSTDLTNFNRTRPQKSSSGSVRRTASVTGSGGYVCRPFLQSQINSQGLWSAPTHCNEVEEDNLILDFGNTHSESNRSSSDNNKKLPTEKEISSFHVDKGILEEVHDSDEGKKGLWSSIKSVKKVEMIRDTGQKRRWTLDDRGNLPGFEKPLS</sequence>
<dbReference type="AlphaFoldDB" id="A0A420I325"/>
<dbReference type="InterPro" id="IPR029033">
    <property type="entry name" value="His_PPase_superfam"/>
</dbReference>
<protein>
    <submittedName>
        <fullName evidence="2">Putative phosphoglycerate mutase</fullName>
    </submittedName>
</protein>
<dbReference type="SUPFAM" id="SSF53254">
    <property type="entry name" value="Phosphoglycerate mutase-like"/>
    <property type="match status" value="1"/>
</dbReference>
<dbReference type="Gene3D" id="3.40.50.1240">
    <property type="entry name" value="Phosphoglycerate mutase-like"/>
    <property type="match status" value="2"/>
</dbReference>
<feature type="compositionally biased region" description="Polar residues" evidence="1">
    <location>
        <begin position="591"/>
        <end position="602"/>
    </location>
</feature>
<dbReference type="STRING" id="212602.A0A420I325"/>
<gene>
    <name evidence="2" type="ORF">OnM2_021064</name>
</gene>
<dbReference type="CDD" id="cd07040">
    <property type="entry name" value="HP"/>
    <property type="match status" value="1"/>
</dbReference>
<dbReference type="PANTHER" id="PTHR16469">
    <property type="entry name" value="UBIQUITIN-ASSOCIATED AND SH3 DOMAIN-CONTAINING BA-RELATED"/>
    <property type="match status" value="1"/>
</dbReference>
<proteinExistence type="predicted"/>
<dbReference type="OrthoDB" id="3898179at2759"/>
<dbReference type="EMBL" id="MCFK01002147">
    <property type="protein sequence ID" value="RKF64083.1"/>
    <property type="molecule type" value="Genomic_DNA"/>
</dbReference>
<dbReference type="InterPro" id="IPR051710">
    <property type="entry name" value="Phosphatase_SH3-domain"/>
</dbReference>
<feature type="compositionally biased region" description="Basic and acidic residues" evidence="1">
    <location>
        <begin position="655"/>
        <end position="664"/>
    </location>
</feature>
<feature type="region of interest" description="Disordered" evidence="1">
    <location>
        <begin position="493"/>
        <end position="550"/>
    </location>
</feature>
<feature type="region of interest" description="Disordered" evidence="1">
    <location>
        <begin position="655"/>
        <end position="674"/>
    </location>
</feature>
<comment type="caution">
    <text evidence="2">The sequence shown here is derived from an EMBL/GenBank/DDBJ whole genome shotgun (WGS) entry which is preliminary data.</text>
</comment>
<dbReference type="PANTHER" id="PTHR16469:SF27">
    <property type="entry name" value="UBIQUITIN-ASSOCIATED AND SH3 DOMAIN-CONTAINING BA-RELATED"/>
    <property type="match status" value="1"/>
</dbReference>
<accession>A0A420I325</accession>
<reference evidence="2 3" key="1">
    <citation type="journal article" date="2018" name="BMC Genomics">
        <title>Comparative genome analyses reveal sequence features reflecting distinct modes of host-adaptation between dicot and monocot powdery mildew.</title>
        <authorList>
            <person name="Wu Y."/>
            <person name="Ma X."/>
            <person name="Pan Z."/>
            <person name="Kale S.D."/>
            <person name="Song Y."/>
            <person name="King H."/>
            <person name="Zhang Q."/>
            <person name="Presley C."/>
            <person name="Deng X."/>
            <person name="Wei C.I."/>
            <person name="Xiao S."/>
        </authorList>
    </citation>
    <scope>NUCLEOTIDE SEQUENCE [LARGE SCALE GENOMIC DNA]</scope>
    <source>
        <strain evidence="2">UMSG2</strain>
    </source>
</reference>
<name>A0A420I325_9PEZI</name>
<feature type="region of interest" description="Disordered" evidence="1">
    <location>
        <begin position="218"/>
        <end position="244"/>
    </location>
</feature>
<evidence type="ECO:0000256" key="1">
    <source>
        <dbReference type="SAM" id="MobiDB-lite"/>
    </source>
</evidence>